<evidence type="ECO:0000313" key="2">
    <source>
        <dbReference type="EMBL" id="OGM48362.1"/>
    </source>
</evidence>
<name>A0A1F8A9F3_9EURO</name>
<organism evidence="2 3">
    <name type="scientific">Aspergillus bombycis</name>
    <dbReference type="NCBI Taxonomy" id="109264"/>
    <lineage>
        <taxon>Eukaryota</taxon>
        <taxon>Fungi</taxon>
        <taxon>Dikarya</taxon>
        <taxon>Ascomycota</taxon>
        <taxon>Pezizomycotina</taxon>
        <taxon>Eurotiomycetes</taxon>
        <taxon>Eurotiomycetidae</taxon>
        <taxon>Eurotiales</taxon>
        <taxon>Aspergillaceae</taxon>
        <taxon>Aspergillus</taxon>
    </lineage>
</organism>
<proteinExistence type="predicted"/>
<dbReference type="Proteomes" id="UP000179179">
    <property type="component" value="Unassembled WGS sequence"/>
</dbReference>
<gene>
    <name evidence="2" type="ORF">ABOM_003425</name>
</gene>
<evidence type="ECO:0000256" key="1">
    <source>
        <dbReference type="SAM" id="MobiDB-lite"/>
    </source>
</evidence>
<sequence length="77" mass="7930">MAGRLPRGNVPTSYNSNMQIKSIFVVLTGLMAFAAAAPAEPEARDTAGVKPESPGPRKVAARQTGPVVATHSASVKV</sequence>
<dbReference type="GeneID" id="34446815"/>
<dbReference type="EMBL" id="LYCR01000016">
    <property type="protein sequence ID" value="OGM48362.1"/>
    <property type="molecule type" value="Genomic_DNA"/>
</dbReference>
<dbReference type="OrthoDB" id="4429469at2759"/>
<keyword evidence="3" id="KW-1185">Reference proteome</keyword>
<comment type="caution">
    <text evidence="2">The sequence shown here is derived from an EMBL/GenBank/DDBJ whole genome shotgun (WGS) entry which is preliminary data.</text>
</comment>
<evidence type="ECO:0000313" key="3">
    <source>
        <dbReference type="Proteomes" id="UP000179179"/>
    </source>
</evidence>
<feature type="region of interest" description="Disordered" evidence="1">
    <location>
        <begin position="40"/>
        <end position="77"/>
    </location>
</feature>
<protein>
    <submittedName>
        <fullName evidence="2">Uncharacterized protein</fullName>
    </submittedName>
</protein>
<accession>A0A1F8A9F3</accession>
<dbReference type="AlphaFoldDB" id="A0A1F8A9F3"/>
<dbReference type="RefSeq" id="XP_022392079.1">
    <property type="nucleotide sequence ID" value="XM_022530555.1"/>
</dbReference>
<reference evidence="2 3" key="1">
    <citation type="journal article" date="2016" name="Genome Biol. Evol.">
        <title>Draft genome sequence of an aflatoxigenic Aspergillus species, A. bombycis.</title>
        <authorList>
            <person name="Moore G.G."/>
            <person name="Mack B.M."/>
            <person name="Beltz S.B."/>
            <person name="Gilbert M.K."/>
        </authorList>
    </citation>
    <scope>NUCLEOTIDE SEQUENCE [LARGE SCALE GENOMIC DNA]</scope>
    <source>
        <strain evidence="3">NRRL 26010</strain>
    </source>
</reference>